<dbReference type="EMBL" id="KZ613484">
    <property type="protein sequence ID" value="PMD20538.1"/>
    <property type="molecule type" value="Genomic_DNA"/>
</dbReference>
<organism evidence="1 2">
    <name type="scientific">Hyaloscypha hepaticicola</name>
    <dbReference type="NCBI Taxonomy" id="2082293"/>
    <lineage>
        <taxon>Eukaryota</taxon>
        <taxon>Fungi</taxon>
        <taxon>Dikarya</taxon>
        <taxon>Ascomycota</taxon>
        <taxon>Pezizomycotina</taxon>
        <taxon>Leotiomycetes</taxon>
        <taxon>Helotiales</taxon>
        <taxon>Hyaloscyphaceae</taxon>
        <taxon>Hyaloscypha</taxon>
    </lineage>
</organism>
<reference evidence="1 2" key="1">
    <citation type="submission" date="2016-05" db="EMBL/GenBank/DDBJ databases">
        <title>A degradative enzymes factory behind the ericoid mycorrhizal symbiosis.</title>
        <authorList>
            <consortium name="DOE Joint Genome Institute"/>
            <person name="Martino E."/>
            <person name="Morin E."/>
            <person name="Grelet G."/>
            <person name="Kuo A."/>
            <person name="Kohler A."/>
            <person name="Daghino S."/>
            <person name="Barry K."/>
            <person name="Choi C."/>
            <person name="Cichocki N."/>
            <person name="Clum A."/>
            <person name="Copeland A."/>
            <person name="Hainaut M."/>
            <person name="Haridas S."/>
            <person name="Labutti K."/>
            <person name="Lindquist E."/>
            <person name="Lipzen A."/>
            <person name="Khouja H.-R."/>
            <person name="Murat C."/>
            <person name="Ohm R."/>
            <person name="Olson A."/>
            <person name="Spatafora J."/>
            <person name="Veneault-Fourrey C."/>
            <person name="Henrissat B."/>
            <person name="Grigoriev I."/>
            <person name="Martin F."/>
            <person name="Perotto S."/>
        </authorList>
    </citation>
    <scope>NUCLEOTIDE SEQUENCE [LARGE SCALE GENOMIC DNA]</scope>
    <source>
        <strain evidence="1 2">UAMH 7357</strain>
    </source>
</reference>
<evidence type="ECO:0000313" key="2">
    <source>
        <dbReference type="Proteomes" id="UP000235672"/>
    </source>
</evidence>
<gene>
    <name evidence="1" type="ORF">NA56DRAFT_704343</name>
</gene>
<keyword evidence="2" id="KW-1185">Reference proteome</keyword>
<evidence type="ECO:0000313" key="1">
    <source>
        <dbReference type="EMBL" id="PMD20538.1"/>
    </source>
</evidence>
<accession>A0A2J6Q2P1</accession>
<name>A0A2J6Q2P1_9HELO</name>
<dbReference type="AlphaFoldDB" id="A0A2J6Q2P1"/>
<sequence>MEESQKGLAASTLGQVRMGLSVVESRSCDHDEDLRGQRAVPRITSRRHWNCNRIVLGLCSRFLFATGSATTITRISRFLRLHFREMIKNSTNDPGFWILLWDAGLYARTCTCGLLPGQEWVNCWTVRLQGLFECSACPDGMWGRRLRFES</sequence>
<protein>
    <submittedName>
        <fullName evidence="1">Uncharacterized protein</fullName>
    </submittedName>
</protein>
<proteinExistence type="predicted"/>
<dbReference type="Proteomes" id="UP000235672">
    <property type="component" value="Unassembled WGS sequence"/>
</dbReference>